<dbReference type="InterPro" id="IPR013656">
    <property type="entry name" value="PAS_4"/>
</dbReference>
<evidence type="ECO:0000256" key="7">
    <source>
        <dbReference type="SAM" id="Coils"/>
    </source>
</evidence>
<dbReference type="InterPro" id="IPR036097">
    <property type="entry name" value="HisK_dim/P_sf"/>
</dbReference>
<dbReference type="AlphaFoldDB" id="A0A290Q6S9"/>
<dbReference type="InterPro" id="IPR003018">
    <property type="entry name" value="GAF"/>
</dbReference>
<dbReference type="InterPro" id="IPR001610">
    <property type="entry name" value="PAC"/>
</dbReference>
<feature type="domain" description="PAC" evidence="10">
    <location>
        <begin position="376"/>
        <end position="429"/>
    </location>
</feature>
<evidence type="ECO:0000256" key="6">
    <source>
        <dbReference type="ARBA" id="ARBA00023136"/>
    </source>
</evidence>
<evidence type="ECO:0000313" key="11">
    <source>
        <dbReference type="EMBL" id="ATC63977.1"/>
    </source>
</evidence>
<organism evidence="11 12">
    <name type="scientific">Nibricoccus aquaticus</name>
    <dbReference type="NCBI Taxonomy" id="2576891"/>
    <lineage>
        <taxon>Bacteria</taxon>
        <taxon>Pseudomonadati</taxon>
        <taxon>Verrucomicrobiota</taxon>
        <taxon>Opitutia</taxon>
        <taxon>Opitutales</taxon>
        <taxon>Opitutaceae</taxon>
        <taxon>Nibricoccus</taxon>
    </lineage>
</organism>
<feature type="coiled-coil region" evidence="7">
    <location>
        <begin position="420"/>
        <end position="451"/>
    </location>
</feature>
<dbReference type="PRINTS" id="PR00344">
    <property type="entry name" value="BCTRLSENSOR"/>
</dbReference>
<dbReference type="InterPro" id="IPR003594">
    <property type="entry name" value="HATPase_dom"/>
</dbReference>
<dbReference type="GO" id="GO:0000155">
    <property type="term" value="F:phosphorelay sensor kinase activity"/>
    <property type="evidence" value="ECO:0007669"/>
    <property type="project" value="InterPro"/>
</dbReference>
<dbReference type="KEGG" id="vbh:CMV30_08470"/>
<dbReference type="Pfam" id="PF08447">
    <property type="entry name" value="PAS_3"/>
    <property type="match status" value="1"/>
</dbReference>
<evidence type="ECO:0000256" key="1">
    <source>
        <dbReference type="ARBA" id="ARBA00000085"/>
    </source>
</evidence>
<dbReference type="InterPro" id="IPR029016">
    <property type="entry name" value="GAF-like_dom_sf"/>
</dbReference>
<dbReference type="Pfam" id="PF02518">
    <property type="entry name" value="HATPase_c"/>
    <property type="match status" value="1"/>
</dbReference>
<dbReference type="InterPro" id="IPR050351">
    <property type="entry name" value="BphY/WalK/GraS-like"/>
</dbReference>
<keyword evidence="5" id="KW-0418">Kinase</keyword>
<dbReference type="Gene3D" id="3.30.450.20">
    <property type="entry name" value="PAS domain"/>
    <property type="match status" value="2"/>
</dbReference>
<dbReference type="SUPFAM" id="SSF55781">
    <property type="entry name" value="GAF domain-like"/>
    <property type="match status" value="1"/>
</dbReference>
<keyword evidence="12" id="KW-1185">Reference proteome</keyword>
<keyword evidence="7" id="KW-0175">Coiled coil</keyword>
<dbReference type="GO" id="GO:0007234">
    <property type="term" value="P:osmosensory signaling via phosphorelay pathway"/>
    <property type="evidence" value="ECO:0007669"/>
    <property type="project" value="TreeGrafter"/>
</dbReference>
<dbReference type="NCBIfam" id="TIGR00229">
    <property type="entry name" value="sensory_box"/>
    <property type="match status" value="2"/>
</dbReference>
<dbReference type="InterPro" id="IPR000014">
    <property type="entry name" value="PAS"/>
</dbReference>
<dbReference type="EMBL" id="CP023344">
    <property type="protein sequence ID" value="ATC63977.1"/>
    <property type="molecule type" value="Genomic_DNA"/>
</dbReference>
<sequence>MIPLSSEPASSPRQHEPDADVYRLLAEQAGMVVYDYDIASGRIAWSGATASLLGYTLEEFQLIDVTCWEEMIHPDDRAEAVTLLTSAISSQKAYNTVYRFLHKNGHHIHLHDRGSFVIASGRHRLIGSMIDVSDSRLRARALTGLLERVVVSPGRAFFDQLAQELYRTLDATRVFVGRLSDDADTMLPLAVCHRGEASVIDPYRLAGSPSAAVLHRGDGLLCCWGNAAEILPAHNAMFASWSVNTYVGCALTSPTGYRIGVLSAMFARPPAKREAVIAILQLFAARAAAEIERRETESALRSSEARFRSLSESSPVGVYQFDPHGNCTYVNKRWSEITGISYKDALHKGWREKLPPDELQRLLLAWQTFTSGNGEFSHKLRFAHPADGSTRWIQFHARRLLAPGGELGGYVGTIDDITAEMEAEAEIRRLNASLEERVAERTAQLAAANAELEAFSYSVSHDLRSPLRAIDGFSRAIAEDYDAALDDNGRDYLRRIRDASQRMAQLIDDLLRLSRATRTQMRVDTIDLAALAQNVATELRQADTPGRHVEFTCPSALPAKVDRDLMRIVLDNLLGNAWKYTRRQPSPKIEFSVANAPADSPDQGCLVYTIRDNGAGFDMKYAGKLFAPFQRLHTRAEFEGTGIGLATVRRIITRHGGRVWAESALDLGTQIHFTLKTPAS</sequence>
<comment type="catalytic activity">
    <reaction evidence="1">
        <text>ATP + protein L-histidine = ADP + protein N-phospho-L-histidine.</text>
        <dbReference type="EC" id="2.7.13.3"/>
    </reaction>
</comment>
<dbReference type="GO" id="GO:0000156">
    <property type="term" value="F:phosphorelay response regulator activity"/>
    <property type="evidence" value="ECO:0007669"/>
    <property type="project" value="TreeGrafter"/>
</dbReference>
<dbReference type="SMART" id="SM00086">
    <property type="entry name" value="PAC"/>
    <property type="match status" value="2"/>
</dbReference>
<dbReference type="InterPro" id="IPR000700">
    <property type="entry name" value="PAS-assoc_C"/>
</dbReference>
<dbReference type="SUPFAM" id="SSF55785">
    <property type="entry name" value="PYP-like sensor domain (PAS domain)"/>
    <property type="match status" value="2"/>
</dbReference>
<feature type="domain" description="PAS" evidence="9">
    <location>
        <begin position="303"/>
        <end position="373"/>
    </location>
</feature>
<name>A0A290Q6S9_9BACT</name>
<feature type="domain" description="PAS" evidence="9">
    <location>
        <begin position="18"/>
        <end position="91"/>
    </location>
</feature>
<feature type="domain" description="Histidine kinase" evidence="8">
    <location>
        <begin position="458"/>
        <end position="679"/>
    </location>
</feature>
<dbReference type="SMART" id="SM00091">
    <property type="entry name" value="PAS"/>
    <property type="match status" value="2"/>
</dbReference>
<dbReference type="PANTHER" id="PTHR42878">
    <property type="entry name" value="TWO-COMPONENT HISTIDINE KINASE"/>
    <property type="match status" value="1"/>
</dbReference>
<dbReference type="InterPro" id="IPR005467">
    <property type="entry name" value="His_kinase_dom"/>
</dbReference>
<reference evidence="11 12" key="1">
    <citation type="submission" date="2017-09" db="EMBL/GenBank/DDBJ databases">
        <title>Complete genome sequence of Verrucomicrobial strain HZ-65, isolated from freshwater.</title>
        <authorList>
            <person name="Choi A."/>
        </authorList>
    </citation>
    <scope>NUCLEOTIDE SEQUENCE [LARGE SCALE GENOMIC DNA]</scope>
    <source>
        <strain evidence="11 12">HZ-65</strain>
    </source>
</reference>
<dbReference type="CDD" id="cd00082">
    <property type="entry name" value="HisKA"/>
    <property type="match status" value="1"/>
</dbReference>
<dbReference type="PROSITE" id="PS50109">
    <property type="entry name" value="HIS_KIN"/>
    <property type="match status" value="1"/>
</dbReference>
<evidence type="ECO:0000256" key="4">
    <source>
        <dbReference type="ARBA" id="ARBA00022679"/>
    </source>
</evidence>
<dbReference type="GO" id="GO:0016020">
    <property type="term" value="C:membrane"/>
    <property type="evidence" value="ECO:0007669"/>
    <property type="project" value="UniProtKB-SubCell"/>
</dbReference>
<keyword evidence="6" id="KW-0472">Membrane</keyword>
<dbReference type="Pfam" id="PF01590">
    <property type="entry name" value="GAF"/>
    <property type="match status" value="1"/>
</dbReference>
<dbReference type="Gene3D" id="3.30.565.10">
    <property type="entry name" value="Histidine kinase-like ATPase, C-terminal domain"/>
    <property type="match status" value="1"/>
</dbReference>
<dbReference type="SMART" id="SM00065">
    <property type="entry name" value="GAF"/>
    <property type="match status" value="1"/>
</dbReference>
<dbReference type="Proteomes" id="UP000217265">
    <property type="component" value="Chromosome"/>
</dbReference>
<dbReference type="InterPro" id="IPR003661">
    <property type="entry name" value="HisK_dim/P_dom"/>
</dbReference>
<accession>A0A290Q6S9</accession>
<keyword evidence="4" id="KW-0808">Transferase</keyword>
<dbReference type="InterPro" id="IPR035965">
    <property type="entry name" value="PAS-like_dom_sf"/>
</dbReference>
<dbReference type="FunFam" id="3.30.565.10:FF:000006">
    <property type="entry name" value="Sensor histidine kinase WalK"/>
    <property type="match status" value="1"/>
</dbReference>
<evidence type="ECO:0000259" key="9">
    <source>
        <dbReference type="PROSITE" id="PS50112"/>
    </source>
</evidence>
<dbReference type="GO" id="GO:0030295">
    <property type="term" value="F:protein kinase activator activity"/>
    <property type="evidence" value="ECO:0007669"/>
    <property type="project" value="TreeGrafter"/>
</dbReference>
<dbReference type="InterPro" id="IPR036890">
    <property type="entry name" value="HATPase_C_sf"/>
</dbReference>
<evidence type="ECO:0000259" key="8">
    <source>
        <dbReference type="PROSITE" id="PS50109"/>
    </source>
</evidence>
<dbReference type="InterPro" id="IPR013655">
    <property type="entry name" value="PAS_fold_3"/>
</dbReference>
<dbReference type="PROSITE" id="PS50112">
    <property type="entry name" value="PAS"/>
    <property type="match status" value="2"/>
</dbReference>
<dbReference type="Gene3D" id="1.10.287.130">
    <property type="match status" value="1"/>
</dbReference>
<dbReference type="SUPFAM" id="SSF55874">
    <property type="entry name" value="ATPase domain of HSP90 chaperone/DNA topoisomerase II/histidine kinase"/>
    <property type="match status" value="1"/>
</dbReference>
<dbReference type="SUPFAM" id="SSF47384">
    <property type="entry name" value="Homodimeric domain of signal transducing histidine kinase"/>
    <property type="match status" value="1"/>
</dbReference>
<dbReference type="Pfam" id="PF00512">
    <property type="entry name" value="HisKA"/>
    <property type="match status" value="1"/>
</dbReference>
<dbReference type="FunFam" id="1.10.287.130:FF:000070">
    <property type="entry name" value="Histidine kinase sensor protein"/>
    <property type="match status" value="1"/>
</dbReference>
<dbReference type="RefSeq" id="WP_096055609.1">
    <property type="nucleotide sequence ID" value="NZ_CP023344.1"/>
</dbReference>
<evidence type="ECO:0000313" key="12">
    <source>
        <dbReference type="Proteomes" id="UP000217265"/>
    </source>
</evidence>
<proteinExistence type="predicted"/>
<evidence type="ECO:0000256" key="3">
    <source>
        <dbReference type="ARBA" id="ARBA00022553"/>
    </source>
</evidence>
<evidence type="ECO:0000256" key="5">
    <source>
        <dbReference type="ARBA" id="ARBA00022777"/>
    </source>
</evidence>
<dbReference type="PANTHER" id="PTHR42878:SF15">
    <property type="entry name" value="BACTERIOPHYTOCHROME"/>
    <property type="match status" value="1"/>
</dbReference>
<dbReference type="PROSITE" id="PS50113">
    <property type="entry name" value="PAC"/>
    <property type="match status" value="1"/>
</dbReference>
<dbReference type="OrthoDB" id="184236at2"/>
<keyword evidence="3" id="KW-0597">Phosphoprotein</keyword>
<gene>
    <name evidence="11" type="ORF">CMV30_08470</name>
</gene>
<dbReference type="EC" id="2.7.13.3" evidence="2"/>
<dbReference type="SMART" id="SM00387">
    <property type="entry name" value="HATPase_c"/>
    <property type="match status" value="1"/>
</dbReference>
<dbReference type="CDD" id="cd00130">
    <property type="entry name" value="PAS"/>
    <property type="match status" value="2"/>
</dbReference>
<dbReference type="Gene3D" id="3.30.450.40">
    <property type="match status" value="1"/>
</dbReference>
<dbReference type="InterPro" id="IPR004358">
    <property type="entry name" value="Sig_transdc_His_kin-like_C"/>
</dbReference>
<protein>
    <recommendedName>
        <fullName evidence="2">histidine kinase</fullName>
        <ecNumber evidence="2">2.7.13.3</ecNumber>
    </recommendedName>
</protein>
<evidence type="ECO:0000259" key="10">
    <source>
        <dbReference type="PROSITE" id="PS50113"/>
    </source>
</evidence>
<dbReference type="Pfam" id="PF08448">
    <property type="entry name" value="PAS_4"/>
    <property type="match status" value="1"/>
</dbReference>
<dbReference type="SMART" id="SM00388">
    <property type="entry name" value="HisKA"/>
    <property type="match status" value="1"/>
</dbReference>
<evidence type="ECO:0000256" key="2">
    <source>
        <dbReference type="ARBA" id="ARBA00012438"/>
    </source>
</evidence>